<dbReference type="GO" id="GO:0000166">
    <property type="term" value="F:nucleotide binding"/>
    <property type="evidence" value="ECO:0007669"/>
    <property type="project" value="UniProtKB-KW"/>
</dbReference>
<evidence type="ECO:0000256" key="2">
    <source>
        <dbReference type="ARBA" id="ARBA00022741"/>
    </source>
</evidence>
<name>H9UKM9_SPIAZ</name>
<dbReference type="STRING" id="889378.Spiaf_2023"/>
<evidence type="ECO:0000256" key="1">
    <source>
        <dbReference type="ARBA" id="ARBA00022679"/>
    </source>
</evidence>
<dbReference type="InterPro" id="IPR043519">
    <property type="entry name" value="NT_sf"/>
</dbReference>
<dbReference type="InterPro" id="IPR052191">
    <property type="entry name" value="tRNA_ntf/polyA_polymerase_I"/>
</dbReference>
<dbReference type="InterPro" id="IPR032828">
    <property type="entry name" value="PolyA_RNA-bd"/>
</dbReference>
<dbReference type="GO" id="GO:1990817">
    <property type="term" value="F:poly(A) RNA polymerase activity"/>
    <property type="evidence" value="ECO:0007669"/>
    <property type="project" value="InterPro"/>
</dbReference>
<dbReference type="RefSeq" id="WP_014456055.1">
    <property type="nucleotide sequence ID" value="NC_017098.1"/>
</dbReference>
<protein>
    <submittedName>
        <fullName evidence="7">Poly(A) polymerase</fullName>
    </submittedName>
</protein>
<dbReference type="InterPro" id="IPR002646">
    <property type="entry name" value="PolA_pol_head_dom"/>
</dbReference>
<organism evidence="7 8">
    <name type="scientific">Spirochaeta africana (strain ATCC 700263 / DSM 8902 / Z-7692)</name>
    <dbReference type="NCBI Taxonomy" id="889378"/>
    <lineage>
        <taxon>Bacteria</taxon>
        <taxon>Pseudomonadati</taxon>
        <taxon>Spirochaetota</taxon>
        <taxon>Spirochaetia</taxon>
        <taxon>Spirochaetales</taxon>
        <taxon>Spirochaetaceae</taxon>
        <taxon>Spirochaeta</taxon>
    </lineage>
</organism>
<gene>
    <name evidence="7" type="ordered locus">Spiaf_2023</name>
</gene>
<keyword evidence="8" id="KW-1185">Reference proteome</keyword>
<dbReference type="NCBIfam" id="TIGR01942">
    <property type="entry name" value="pcnB"/>
    <property type="match status" value="1"/>
</dbReference>
<evidence type="ECO:0000313" key="8">
    <source>
        <dbReference type="Proteomes" id="UP000007383"/>
    </source>
</evidence>
<dbReference type="GO" id="GO:0006396">
    <property type="term" value="P:RNA processing"/>
    <property type="evidence" value="ECO:0007669"/>
    <property type="project" value="InterPro"/>
</dbReference>
<dbReference type="InterPro" id="IPR010206">
    <property type="entry name" value="PolA_pol_I"/>
</dbReference>
<feature type="domain" description="Poly A polymerase head" evidence="5">
    <location>
        <begin position="50"/>
        <end position="166"/>
    </location>
</feature>
<dbReference type="Gene3D" id="3.30.460.10">
    <property type="entry name" value="Beta Polymerase, domain 2"/>
    <property type="match status" value="1"/>
</dbReference>
<dbReference type="SUPFAM" id="SSF81301">
    <property type="entry name" value="Nucleotidyltransferase"/>
    <property type="match status" value="1"/>
</dbReference>
<evidence type="ECO:0000256" key="4">
    <source>
        <dbReference type="SAM" id="MobiDB-lite"/>
    </source>
</evidence>
<dbReference type="eggNOG" id="COG0617">
    <property type="taxonomic scope" value="Bacteria"/>
</dbReference>
<dbReference type="EMBL" id="CP003282">
    <property type="protein sequence ID" value="AFG38072.1"/>
    <property type="molecule type" value="Genomic_DNA"/>
</dbReference>
<feature type="compositionally biased region" description="Basic residues" evidence="4">
    <location>
        <begin position="366"/>
        <end position="376"/>
    </location>
</feature>
<comment type="similarity">
    <text evidence="3">Belongs to the tRNA nucleotidyltransferase/poly(A) polymerase family.</text>
</comment>
<dbReference type="Proteomes" id="UP000007383">
    <property type="component" value="Chromosome"/>
</dbReference>
<dbReference type="AlphaFoldDB" id="H9UKM9"/>
<dbReference type="PATRIC" id="fig|889378.3.peg.2009"/>
<keyword evidence="1 3" id="KW-0808">Transferase</keyword>
<evidence type="ECO:0000256" key="3">
    <source>
        <dbReference type="RuleBase" id="RU003953"/>
    </source>
</evidence>
<keyword evidence="2" id="KW-0547">Nucleotide-binding</keyword>
<accession>H9UKM9</accession>
<dbReference type="PANTHER" id="PTHR43051:SF1">
    <property type="entry name" value="POLYNUCLEOTIDE ADENYLYLTRANSFERASE FAMILY PROTEIN"/>
    <property type="match status" value="1"/>
</dbReference>
<sequence>MLIRYTTGKNGKPVPLAKVYTAEEHGIDTSLIDYDAVRIARRLRRHGFQAYVVGGAVRDLLVGRVPKDFDMATDASPGQIRKLFRNSRTIGKRFRLVHIFFHDRKIIEVTTFRSLEDTGFNAVYGTIEEDAARRDFTLNSLYYDTEQNQVLDYTGGYEDIRARIVRPVIPLPRLFTEDPVRMIRAVKYQVRTGFRLTFRLRRRLQRSVGLLADTPPSRMSEEVFKIMMSGNSAGIVRSCYDFRMLQYMVPHLAAALRSDSDFATRFFRSLGTLDAHVLEHPADSRAVALAYFCAEFFYTRSEAGQQRRISTGDAYTELKQFLKPVTPPNREVEMAVQLLVRRRKAYHAAGEFSVPGNPELVEERKSRPRRRRRRSGRNQSSTAKKSE</sequence>
<evidence type="ECO:0000313" key="7">
    <source>
        <dbReference type="EMBL" id="AFG38072.1"/>
    </source>
</evidence>
<reference evidence="8" key="1">
    <citation type="journal article" date="2013" name="Stand. Genomic Sci.">
        <title>Complete genome sequence of the halophilic bacterium Spirochaeta africana type strain (Z-7692(T)) from the alkaline Lake Magadi in the East African Rift.</title>
        <authorList>
            <person name="Liolos K."/>
            <person name="Abt B."/>
            <person name="Scheuner C."/>
            <person name="Teshima H."/>
            <person name="Held B."/>
            <person name="Lapidus A."/>
            <person name="Nolan M."/>
            <person name="Lucas S."/>
            <person name="Deshpande S."/>
            <person name="Cheng J.F."/>
            <person name="Tapia R."/>
            <person name="Goodwin L.A."/>
            <person name="Pitluck S."/>
            <person name="Pagani I."/>
            <person name="Ivanova N."/>
            <person name="Mavromatis K."/>
            <person name="Mikhailova N."/>
            <person name="Huntemann M."/>
            <person name="Pati A."/>
            <person name="Chen A."/>
            <person name="Palaniappan K."/>
            <person name="Land M."/>
            <person name="Rohde M."/>
            <person name="Tindall B.J."/>
            <person name="Detter J.C."/>
            <person name="Goker M."/>
            <person name="Bristow J."/>
            <person name="Eisen J.A."/>
            <person name="Markowitz V."/>
            <person name="Hugenholtz P."/>
            <person name="Woyke T."/>
            <person name="Klenk H.P."/>
            <person name="Kyrpides N.C."/>
        </authorList>
    </citation>
    <scope>NUCLEOTIDE SEQUENCE</scope>
    <source>
        <strain evidence="8">ATCC 700263 / DSM 8902 / Z-7692</strain>
    </source>
</reference>
<dbReference type="Pfam" id="PF01743">
    <property type="entry name" value="PolyA_pol"/>
    <property type="match status" value="1"/>
</dbReference>
<feature type="region of interest" description="Disordered" evidence="4">
    <location>
        <begin position="351"/>
        <end position="387"/>
    </location>
</feature>
<dbReference type="PANTHER" id="PTHR43051">
    <property type="entry name" value="POLYNUCLEOTIDE ADENYLYLTRANSFERASE FAMILY PROTEIN"/>
    <property type="match status" value="1"/>
</dbReference>
<proteinExistence type="inferred from homology"/>
<dbReference type="GO" id="GO:0043633">
    <property type="term" value="P:polyadenylation-dependent RNA catabolic process"/>
    <property type="evidence" value="ECO:0007669"/>
    <property type="project" value="InterPro"/>
</dbReference>
<dbReference type="Pfam" id="PF12627">
    <property type="entry name" value="PolyA_pol_RNAbd"/>
    <property type="match status" value="1"/>
</dbReference>
<dbReference type="HOGENOM" id="CLU_015961_0_1_12"/>
<feature type="domain" description="tRNA nucleotidyltransferase/poly(A) polymerase RNA and SrmB- binding" evidence="6">
    <location>
        <begin position="193"/>
        <end position="255"/>
    </location>
</feature>
<evidence type="ECO:0000259" key="5">
    <source>
        <dbReference type="Pfam" id="PF01743"/>
    </source>
</evidence>
<dbReference type="KEGG" id="sfc:Spiaf_2023"/>
<evidence type="ECO:0000259" key="6">
    <source>
        <dbReference type="Pfam" id="PF12627"/>
    </source>
</evidence>
<dbReference type="Gene3D" id="1.10.3090.10">
    <property type="entry name" value="cca-adding enzyme, domain 2"/>
    <property type="match status" value="1"/>
</dbReference>
<dbReference type="SUPFAM" id="SSF81891">
    <property type="entry name" value="Poly A polymerase C-terminal region-like"/>
    <property type="match status" value="1"/>
</dbReference>
<dbReference type="CDD" id="cd05398">
    <property type="entry name" value="NT_ClassII-CCAase"/>
    <property type="match status" value="1"/>
</dbReference>
<dbReference type="GO" id="GO:0003723">
    <property type="term" value="F:RNA binding"/>
    <property type="evidence" value="ECO:0007669"/>
    <property type="project" value="UniProtKB-KW"/>
</dbReference>
<keyword evidence="3" id="KW-0694">RNA-binding</keyword>